<dbReference type="SUPFAM" id="SSF53474">
    <property type="entry name" value="alpha/beta-Hydrolases"/>
    <property type="match status" value="1"/>
</dbReference>
<feature type="domain" description="AB hydrolase-1" evidence="2">
    <location>
        <begin position="118"/>
        <end position="368"/>
    </location>
</feature>
<evidence type="ECO:0000313" key="3">
    <source>
        <dbReference type="EMBL" id="ADN58126.1"/>
    </source>
</evidence>
<dbReference type="PANTHER" id="PTHR43798">
    <property type="entry name" value="MONOACYLGLYCEROL LIPASE"/>
    <property type="match status" value="1"/>
</dbReference>
<dbReference type="HOGENOM" id="CLU_020336_2_0_4"/>
<feature type="signal peptide" evidence="1">
    <location>
        <begin position="1"/>
        <end position="31"/>
    </location>
</feature>
<dbReference type="STRING" id="640512.BC1003_2172"/>
<reference evidence="3" key="1">
    <citation type="submission" date="2010-09" db="EMBL/GenBank/DDBJ databases">
        <title>Complete sequence of chromosome1 of Burkholderia sp. CCGE1003.</title>
        <authorList>
            <consortium name="US DOE Joint Genome Institute"/>
            <person name="Lucas S."/>
            <person name="Copeland A."/>
            <person name="Lapidus A."/>
            <person name="Cheng J.-F."/>
            <person name="Bruce D."/>
            <person name="Goodwin L."/>
            <person name="Pitluck S."/>
            <person name="Daligault H."/>
            <person name="Davenport K."/>
            <person name="Detter J.C."/>
            <person name="Han C."/>
            <person name="Tapia R."/>
            <person name="Land M."/>
            <person name="Hauser L."/>
            <person name="Jeffries C."/>
            <person name="Kyrpides N."/>
            <person name="Ivanova N."/>
            <person name="Ovchinnikova G."/>
            <person name="Martinez-Romero E."/>
            <person name="Rogel M.A."/>
            <person name="Auchtung J."/>
            <person name="Tiedje J.M."/>
            <person name="Woyke T."/>
        </authorList>
    </citation>
    <scope>NUCLEOTIDE SEQUENCE</scope>
    <source>
        <strain evidence="3">CCGE1003</strain>
    </source>
</reference>
<dbReference type="InterPro" id="IPR050266">
    <property type="entry name" value="AB_hydrolase_sf"/>
</dbReference>
<dbReference type="KEGG" id="bgf:BC1003_2172"/>
<proteinExistence type="predicted"/>
<dbReference type="GO" id="GO:0047372">
    <property type="term" value="F:monoacylglycerol lipase activity"/>
    <property type="evidence" value="ECO:0007669"/>
    <property type="project" value="TreeGrafter"/>
</dbReference>
<keyword evidence="3" id="KW-0378">Hydrolase</keyword>
<dbReference type="GO" id="GO:0046464">
    <property type="term" value="P:acylglycerol catabolic process"/>
    <property type="evidence" value="ECO:0007669"/>
    <property type="project" value="TreeGrafter"/>
</dbReference>
<dbReference type="OrthoDB" id="9773293at2"/>
<dbReference type="eggNOG" id="COG2267">
    <property type="taxonomic scope" value="Bacteria"/>
</dbReference>
<dbReference type="AlphaFoldDB" id="E1TCB4"/>
<dbReference type="GO" id="GO:0016020">
    <property type="term" value="C:membrane"/>
    <property type="evidence" value="ECO:0007669"/>
    <property type="project" value="TreeGrafter"/>
</dbReference>
<organism evidence="3">
    <name type="scientific">Burkholderia sp. (strain CCGE1003)</name>
    <dbReference type="NCBI Taxonomy" id="640512"/>
    <lineage>
        <taxon>Bacteria</taxon>
        <taxon>Pseudomonadati</taxon>
        <taxon>Pseudomonadota</taxon>
        <taxon>Betaproteobacteria</taxon>
        <taxon>Burkholderiales</taxon>
        <taxon>Burkholderiaceae</taxon>
        <taxon>Burkholderia</taxon>
    </lineage>
</organism>
<protein>
    <submittedName>
        <fullName evidence="3">Alpha/beta hydrolase fold protein</fullName>
    </submittedName>
</protein>
<dbReference type="EMBL" id="CP002217">
    <property type="protein sequence ID" value="ADN58126.1"/>
    <property type="molecule type" value="Genomic_DNA"/>
</dbReference>
<dbReference type="PANTHER" id="PTHR43798:SF33">
    <property type="entry name" value="HYDROLASE, PUTATIVE (AFU_ORTHOLOGUE AFUA_2G14860)-RELATED"/>
    <property type="match status" value="1"/>
</dbReference>
<dbReference type="Pfam" id="PF00561">
    <property type="entry name" value="Abhydrolase_1"/>
    <property type="match status" value="1"/>
</dbReference>
<dbReference type="PRINTS" id="PR00111">
    <property type="entry name" value="ABHYDROLASE"/>
</dbReference>
<dbReference type="Gene3D" id="3.40.50.1820">
    <property type="entry name" value="alpha/beta hydrolase"/>
    <property type="match status" value="1"/>
</dbReference>
<evidence type="ECO:0000259" key="2">
    <source>
        <dbReference type="Pfam" id="PF00561"/>
    </source>
</evidence>
<dbReference type="InterPro" id="IPR029058">
    <property type="entry name" value="AB_hydrolase_fold"/>
</dbReference>
<gene>
    <name evidence="3" type="ordered locus">BC1003_2172</name>
</gene>
<name>E1TCB4_BURSG</name>
<accession>E1TCB4</accession>
<dbReference type="InterPro" id="IPR000073">
    <property type="entry name" value="AB_hydrolase_1"/>
</dbReference>
<evidence type="ECO:0000256" key="1">
    <source>
        <dbReference type="SAM" id="SignalP"/>
    </source>
</evidence>
<keyword evidence="1" id="KW-0732">Signal</keyword>
<feature type="chain" id="PRO_5003152112" evidence="1">
    <location>
        <begin position="32"/>
        <end position="386"/>
    </location>
</feature>
<sequence>MPISFRRFPLPAVLSVAVLCAASFAVHDASAASAGLPQTDTPVASAVAAAGGTSGAAGNAASAAGAAGDNAGPAYGPELQGFTYPAPVGQYTFTSQGIALHMAYMDVKPAHANGRTAVLLHGKNFCAATWEGTIVRLSEAGYRVIAPDQIGFCKSSKPEHYQYSFQQLARNTHALLESLGVKDATIIGHSTGGMLAVRYALMYPRETQQLVLVNPIGLEDWKAKGVPSLSVDDWYQRELKTSADGIRRYEQSTYYAGQWRADYEPWVQMLAGMYRGPGKQIVAWNSALLYDMIYTQPVVYEFGQLSMPTLLLIGQKDTTAIGKDAAPPEVRAKIGHYPELGKAAAQAIPHATLVEFADLGHAPQMQDPAAFHKALLDGMAAVQTGR</sequence>